<feature type="region of interest" description="Disordered" evidence="1">
    <location>
        <begin position="23"/>
        <end position="55"/>
    </location>
</feature>
<feature type="compositionally biased region" description="Low complexity" evidence="1">
    <location>
        <begin position="39"/>
        <end position="52"/>
    </location>
</feature>
<proteinExistence type="predicted"/>
<dbReference type="InterPro" id="IPR051200">
    <property type="entry name" value="Host-pathogen_enzymatic-act"/>
</dbReference>
<dbReference type="RefSeq" id="WP_260992524.1">
    <property type="nucleotide sequence ID" value="NZ_JAODWD010000002.1"/>
</dbReference>
<comment type="caution">
    <text evidence="3">The sequence shown here is derived from an EMBL/GenBank/DDBJ whole genome shotgun (WGS) entry which is preliminary data.</text>
</comment>
<dbReference type="PANTHER" id="PTHR47197">
    <property type="entry name" value="PROTEIN NIRF"/>
    <property type="match status" value="1"/>
</dbReference>
<dbReference type="Gene3D" id="2.130.10.10">
    <property type="entry name" value="YVTN repeat-like/Quinoprotein amine dehydrogenase"/>
    <property type="match status" value="2"/>
</dbReference>
<keyword evidence="2" id="KW-0732">Signal</keyword>
<dbReference type="SUPFAM" id="SSF51004">
    <property type="entry name" value="C-terminal (heme d1) domain of cytochrome cd1-nitrite reductase"/>
    <property type="match status" value="1"/>
</dbReference>
<accession>A0ABT2M888</accession>
<protein>
    <submittedName>
        <fullName evidence="3">Uncharacterized protein</fullName>
    </submittedName>
</protein>
<organism evidence="3 4">
    <name type="scientific">Mycobacterium deserti</name>
    <dbReference type="NCBI Taxonomy" id="2978347"/>
    <lineage>
        <taxon>Bacteria</taxon>
        <taxon>Bacillati</taxon>
        <taxon>Actinomycetota</taxon>
        <taxon>Actinomycetes</taxon>
        <taxon>Mycobacteriales</taxon>
        <taxon>Mycobacteriaceae</taxon>
        <taxon>Mycobacterium</taxon>
    </lineage>
</organism>
<dbReference type="EMBL" id="JAODWD010000002">
    <property type="protein sequence ID" value="MCT7658476.1"/>
    <property type="molecule type" value="Genomic_DNA"/>
</dbReference>
<dbReference type="Proteomes" id="UP001206639">
    <property type="component" value="Unassembled WGS sequence"/>
</dbReference>
<dbReference type="InterPro" id="IPR015943">
    <property type="entry name" value="WD40/YVTN_repeat-like_dom_sf"/>
</dbReference>
<feature type="signal peptide" evidence="2">
    <location>
        <begin position="1"/>
        <end position="20"/>
    </location>
</feature>
<evidence type="ECO:0000256" key="2">
    <source>
        <dbReference type="SAM" id="SignalP"/>
    </source>
</evidence>
<sequence>MRVGKAISLMAAVLFVAGCADDPPAQPTSSSTPVPPAEPARAGAPAVPPAGRVTPLPSGPEGIVIGTSGMAAIAVRDPAAIVLVDASTGVVRQTIPAAGAARHLSLAGPDGPVLVPSETSDTLSEINLTDGATVSTTPGVGRQPHDAVRTADGTIVVTNERGGGVIFVRDGRVVASLPAGPPQPGGVAVVGRYAAVADVQGNGVWVYDGSTRRQVARAQIGTKLTHAIGLSGGLAAFADTDGDAVLIERIDPQVTEVARIESPGKPYGLAFDPQRGLLHVTLTATNQLQVIDLSEAASPRLLGVLPTVQQPNSVAVNPRSGAVLVTGSGPRGSLQIISPDLLPKG</sequence>
<dbReference type="PANTHER" id="PTHR47197:SF3">
    <property type="entry name" value="DIHYDRO-HEME D1 DEHYDROGENASE"/>
    <property type="match status" value="1"/>
</dbReference>
<dbReference type="InterPro" id="IPR011048">
    <property type="entry name" value="Haem_d1_sf"/>
</dbReference>
<evidence type="ECO:0000313" key="3">
    <source>
        <dbReference type="EMBL" id="MCT7658476.1"/>
    </source>
</evidence>
<evidence type="ECO:0000313" key="4">
    <source>
        <dbReference type="Proteomes" id="UP001206639"/>
    </source>
</evidence>
<reference evidence="4" key="1">
    <citation type="submission" date="2023-07" db="EMBL/GenBank/DDBJ databases">
        <authorList>
            <person name="Deng Y."/>
            <person name="Zhang Y.-Q."/>
        </authorList>
    </citation>
    <scope>NUCLEOTIDE SEQUENCE [LARGE SCALE GENOMIC DNA]</scope>
    <source>
        <strain evidence="4">CPCC 205710</strain>
    </source>
</reference>
<keyword evidence="4" id="KW-1185">Reference proteome</keyword>
<dbReference type="PROSITE" id="PS51257">
    <property type="entry name" value="PROKAR_LIPOPROTEIN"/>
    <property type="match status" value="1"/>
</dbReference>
<name>A0ABT2M888_9MYCO</name>
<evidence type="ECO:0000256" key="1">
    <source>
        <dbReference type="SAM" id="MobiDB-lite"/>
    </source>
</evidence>
<feature type="chain" id="PRO_5046428674" evidence="2">
    <location>
        <begin position="21"/>
        <end position="345"/>
    </location>
</feature>
<gene>
    <name evidence="3" type="ORF">N4S67_08590</name>
</gene>